<evidence type="ECO:0000256" key="6">
    <source>
        <dbReference type="ARBA" id="ARBA00022737"/>
    </source>
</evidence>
<evidence type="ECO:0000259" key="9">
    <source>
        <dbReference type="Pfam" id="PF17958"/>
    </source>
</evidence>
<dbReference type="SUPFAM" id="SSF47473">
    <property type="entry name" value="EF-hand"/>
    <property type="match status" value="1"/>
</dbReference>
<keyword evidence="8" id="KW-0539">Nucleus</keyword>
<keyword evidence="5" id="KW-0479">Metal-binding</keyword>
<comment type="subcellular location">
    <subcellularLocation>
        <location evidence="2">Cytoplasm</location>
    </subcellularLocation>
    <subcellularLocation>
        <location evidence="1">Nucleus</location>
    </subcellularLocation>
</comment>
<name>A0AA88HP45_ARTSF</name>
<dbReference type="FunFam" id="1.10.238.220:FF:000002">
    <property type="entry name" value="Serine/threonine-protein phosphatase 2A regulatory subunit B'' subunit gamma"/>
    <property type="match status" value="1"/>
</dbReference>
<dbReference type="GO" id="GO:0005737">
    <property type="term" value="C:cytoplasm"/>
    <property type="evidence" value="ECO:0007669"/>
    <property type="project" value="UniProtKB-SubCell"/>
</dbReference>
<dbReference type="GO" id="GO:0035303">
    <property type="term" value="P:regulation of dephosphorylation"/>
    <property type="evidence" value="ECO:0007669"/>
    <property type="project" value="InterPro"/>
</dbReference>
<accession>A0AA88HP45</accession>
<reference evidence="10" key="1">
    <citation type="submission" date="2023-07" db="EMBL/GenBank/DDBJ databases">
        <title>Chromosome-level genome assembly of Artemia franciscana.</title>
        <authorList>
            <person name="Jo E."/>
        </authorList>
    </citation>
    <scope>NUCLEOTIDE SEQUENCE</scope>
    <source>
        <tissue evidence="10">Whole body</tissue>
    </source>
</reference>
<keyword evidence="7" id="KW-0106">Calcium</keyword>
<dbReference type="GO" id="GO:0005813">
    <property type="term" value="C:centrosome"/>
    <property type="evidence" value="ECO:0007669"/>
    <property type="project" value="TreeGrafter"/>
</dbReference>
<dbReference type="PROSITE" id="PS00018">
    <property type="entry name" value="EF_HAND_1"/>
    <property type="match status" value="1"/>
</dbReference>
<evidence type="ECO:0000256" key="2">
    <source>
        <dbReference type="ARBA" id="ARBA00004496"/>
    </source>
</evidence>
<comment type="caution">
    <text evidence="10">The sequence shown here is derived from an EMBL/GenBank/DDBJ whole genome shotgun (WGS) entry which is preliminary data.</text>
</comment>
<organism evidence="10 11">
    <name type="scientific">Artemia franciscana</name>
    <name type="common">Brine shrimp</name>
    <name type="synonym">Artemia sanfranciscana</name>
    <dbReference type="NCBI Taxonomy" id="6661"/>
    <lineage>
        <taxon>Eukaryota</taxon>
        <taxon>Metazoa</taxon>
        <taxon>Ecdysozoa</taxon>
        <taxon>Arthropoda</taxon>
        <taxon>Crustacea</taxon>
        <taxon>Branchiopoda</taxon>
        <taxon>Anostraca</taxon>
        <taxon>Artemiidae</taxon>
        <taxon>Artemia</taxon>
    </lineage>
</organism>
<dbReference type="Proteomes" id="UP001187531">
    <property type="component" value="Unassembled WGS sequence"/>
</dbReference>
<evidence type="ECO:0000313" key="10">
    <source>
        <dbReference type="EMBL" id="KAK2711246.1"/>
    </source>
</evidence>
<protein>
    <recommendedName>
        <fullName evidence="3">Serine/threonine-protein phosphatase 2A regulatory subunit B'' subunit gamma</fullName>
    </recommendedName>
</protein>
<dbReference type="GO" id="GO:0005634">
    <property type="term" value="C:nucleus"/>
    <property type="evidence" value="ECO:0007669"/>
    <property type="project" value="UniProtKB-SubCell"/>
</dbReference>
<keyword evidence="6" id="KW-0677">Repeat</keyword>
<dbReference type="Pfam" id="PF17958">
    <property type="entry name" value="EF-hand_13"/>
    <property type="match status" value="1"/>
</dbReference>
<dbReference type="InterPro" id="IPR011992">
    <property type="entry name" value="EF-hand-dom_pair"/>
</dbReference>
<dbReference type="InterPro" id="IPR018247">
    <property type="entry name" value="EF_Hand_1_Ca_BS"/>
</dbReference>
<dbReference type="AlphaFoldDB" id="A0AA88HP45"/>
<dbReference type="GO" id="GO:0000226">
    <property type="term" value="P:microtubule cytoskeleton organization"/>
    <property type="evidence" value="ECO:0007669"/>
    <property type="project" value="TreeGrafter"/>
</dbReference>
<proteinExistence type="predicted"/>
<feature type="domain" description="PP2A regulatory subunit B'' EF-hand" evidence="9">
    <location>
        <begin position="145"/>
        <end position="223"/>
    </location>
</feature>
<keyword evidence="11" id="KW-1185">Reference proteome</keyword>
<dbReference type="PANTHER" id="PTHR12085:SF3">
    <property type="entry name" value="SERINE_THREONINE-PROTEIN PHOSPHATASE 2A REGULATORY SUBUNIT B'' SUBUNIT GAMMA"/>
    <property type="match status" value="1"/>
</dbReference>
<evidence type="ECO:0000256" key="5">
    <source>
        <dbReference type="ARBA" id="ARBA00022723"/>
    </source>
</evidence>
<dbReference type="PANTHER" id="PTHR12085">
    <property type="entry name" value="SERINE/THREONINE-PROTEIN PHOSPHATASE 2A REGULATORY SUBUNIT B'' SUBUNIT GAMMA"/>
    <property type="match status" value="1"/>
</dbReference>
<evidence type="ECO:0000256" key="7">
    <source>
        <dbReference type="ARBA" id="ARBA00022837"/>
    </source>
</evidence>
<evidence type="ECO:0000256" key="3">
    <source>
        <dbReference type="ARBA" id="ARBA00022320"/>
    </source>
</evidence>
<evidence type="ECO:0000256" key="4">
    <source>
        <dbReference type="ARBA" id="ARBA00022490"/>
    </source>
</evidence>
<dbReference type="Gene3D" id="1.10.238.220">
    <property type="match status" value="1"/>
</dbReference>
<dbReference type="GO" id="GO:0005819">
    <property type="term" value="C:spindle"/>
    <property type="evidence" value="ECO:0007669"/>
    <property type="project" value="TreeGrafter"/>
</dbReference>
<sequence length="306" mass="35620">MDKTEEGKEQNLNKVIRKFYYPVHSILSGNTSNSFQQKLYEEARTVFLQDKSSDLLDHNELKSIWMLLDRYQIPGVSADEQLINYADFRSVGKMAGEKYAPYFTAKVYARLRRSDPLGKIAILDLFNYIMRKVWLKQTRIGLSLYDATGQGYLRESDMENYVEELIPTLAQLEGLEQSFQPFYVCTTVRKFFFFLDPLRTGKIKIQEILSSGFLDDLLELRDEDLPKDNQIQNWFSASSALKVYGQYLNLDKDHNGMLSKQELLKPAWIVLQEEKNIFFLNVCFYETGRATEKNSLVILLEITGKQ</sequence>
<dbReference type="InterPro" id="IPR041534">
    <property type="entry name" value="EF-hand_13"/>
</dbReference>
<dbReference type="EMBL" id="JAVRJZ010000016">
    <property type="protein sequence ID" value="KAK2711246.1"/>
    <property type="molecule type" value="Genomic_DNA"/>
</dbReference>
<evidence type="ECO:0000256" key="8">
    <source>
        <dbReference type="ARBA" id="ARBA00023242"/>
    </source>
</evidence>
<evidence type="ECO:0000313" key="11">
    <source>
        <dbReference type="Proteomes" id="UP001187531"/>
    </source>
</evidence>
<dbReference type="GO" id="GO:0046872">
    <property type="term" value="F:metal ion binding"/>
    <property type="evidence" value="ECO:0007669"/>
    <property type="project" value="UniProtKB-KW"/>
</dbReference>
<dbReference type="GO" id="GO:0030865">
    <property type="term" value="P:cortical cytoskeleton organization"/>
    <property type="evidence" value="ECO:0007669"/>
    <property type="project" value="TreeGrafter"/>
</dbReference>
<dbReference type="InterPro" id="IPR039865">
    <property type="entry name" value="PPP2R3C"/>
</dbReference>
<evidence type="ECO:0000256" key="1">
    <source>
        <dbReference type="ARBA" id="ARBA00004123"/>
    </source>
</evidence>
<keyword evidence="4" id="KW-0963">Cytoplasm</keyword>
<gene>
    <name evidence="10" type="ORF">QYM36_012430</name>
</gene>